<feature type="domain" description="NAD(P)-binding" evidence="1">
    <location>
        <begin position="8"/>
        <end position="157"/>
    </location>
</feature>
<dbReference type="EMBL" id="JACHGK010000005">
    <property type="protein sequence ID" value="MBB6445395.1"/>
    <property type="molecule type" value="Genomic_DNA"/>
</dbReference>
<organism evidence="2 3">
    <name type="scientific">Bacillus benzoevorans</name>
    <dbReference type="NCBI Taxonomy" id="1456"/>
    <lineage>
        <taxon>Bacteria</taxon>
        <taxon>Bacillati</taxon>
        <taxon>Bacillota</taxon>
        <taxon>Bacilli</taxon>
        <taxon>Bacillales</taxon>
        <taxon>Bacillaceae</taxon>
        <taxon>Bacillus</taxon>
    </lineage>
</organism>
<evidence type="ECO:0000259" key="1">
    <source>
        <dbReference type="Pfam" id="PF13460"/>
    </source>
</evidence>
<dbReference type="GO" id="GO:0005737">
    <property type="term" value="C:cytoplasm"/>
    <property type="evidence" value="ECO:0007669"/>
    <property type="project" value="TreeGrafter"/>
</dbReference>
<reference evidence="2 3" key="1">
    <citation type="submission" date="2020-08" db="EMBL/GenBank/DDBJ databases">
        <title>Genomic Encyclopedia of Type Strains, Phase IV (KMG-IV): sequencing the most valuable type-strain genomes for metagenomic binning, comparative biology and taxonomic classification.</title>
        <authorList>
            <person name="Goeker M."/>
        </authorList>
    </citation>
    <scope>NUCLEOTIDE SEQUENCE [LARGE SCALE GENOMIC DNA]</scope>
    <source>
        <strain evidence="2 3">DSM 5391</strain>
    </source>
</reference>
<dbReference type="PANTHER" id="PTHR48079:SF6">
    <property type="entry name" value="NAD(P)-BINDING DOMAIN-CONTAINING PROTEIN-RELATED"/>
    <property type="match status" value="1"/>
</dbReference>
<dbReference type="Gene3D" id="3.40.50.720">
    <property type="entry name" value="NAD(P)-binding Rossmann-like Domain"/>
    <property type="match status" value="1"/>
</dbReference>
<dbReference type="PANTHER" id="PTHR48079">
    <property type="entry name" value="PROTEIN YEEZ"/>
    <property type="match status" value="1"/>
</dbReference>
<dbReference type="InterPro" id="IPR016040">
    <property type="entry name" value="NAD(P)-bd_dom"/>
</dbReference>
<evidence type="ECO:0000313" key="3">
    <source>
        <dbReference type="Proteomes" id="UP000531594"/>
    </source>
</evidence>
<dbReference type="InterPro" id="IPR051783">
    <property type="entry name" value="NAD(P)-dependent_oxidoreduct"/>
</dbReference>
<dbReference type="InterPro" id="IPR036291">
    <property type="entry name" value="NAD(P)-bd_dom_sf"/>
</dbReference>
<dbReference type="RefSeq" id="WP_184525369.1">
    <property type="nucleotide sequence ID" value="NZ_JACHGK010000005.1"/>
</dbReference>
<name>A0A7X0HR36_9BACI</name>
<accession>A0A7X0HR36</accession>
<proteinExistence type="predicted"/>
<keyword evidence="3" id="KW-1185">Reference proteome</keyword>
<protein>
    <submittedName>
        <fullName evidence="2">Nucleoside-diphosphate-sugar epimerase</fullName>
    </submittedName>
</protein>
<gene>
    <name evidence="2" type="ORF">HNR53_002013</name>
</gene>
<dbReference type="AlphaFoldDB" id="A0A7X0HR36"/>
<sequence length="307" mass="34105">MKKALVLGASGGMGYAIVKELSQRGIAVKAFARTENKLKKLFAQDTNVTIAAGDIFQLDDLTAAAQDVDIIFQAANIPYTEWEENLLQMMNNVIIAAKAHSAKLAVVDNIYAYGNAGTNVTETQPKNPCTKKGRIRLEVETTIKQSGVPFIIAHFPDFYGPNAYNTILHVTLQNVLQNKRAIFVGKQTIPREFIFTPDGAKALVQLALEENAYGENWNIPGAGVITGEEIVSILRELTHYQKKVSTVSKSMIQMLGLFNREMREVAEMFYLNETPVVLSGEKYEERIGPIPQTSYREGLRQTLEYLG</sequence>
<evidence type="ECO:0000313" key="2">
    <source>
        <dbReference type="EMBL" id="MBB6445395.1"/>
    </source>
</evidence>
<dbReference type="GO" id="GO:0004029">
    <property type="term" value="F:aldehyde dehydrogenase (NAD+) activity"/>
    <property type="evidence" value="ECO:0007669"/>
    <property type="project" value="TreeGrafter"/>
</dbReference>
<dbReference type="Pfam" id="PF13460">
    <property type="entry name" value="NAD_binding_10"/>
    <property type="match status" value="1"/>
</dbReference>
<comment type="caution">
    <text evidence="2">The sequence shown here is derived from an EMBL/GenBank/DDBJ whole genome shotgun (WGS) entry which is preliminary data.</text>
</comment>
<dbReference type="SUPFAM" id="SSF51735">
    <property type="entry name" value="NAD(P)-binding Rossmann-fold domains"/>
    <property type="match status" value="1"/>
</dbReference>
<dbReference type="Proteomes" id="UP000531594">
    <property type="component" value="Unassembled WGS sequence"/>
</dbReference>